<protein>
    <submittedName>
        <fullName evidence="2">GAF domain protein</fullName>
    </submittedName>
</protein>
<dbReference type="InterPro" id="IPR029016">
    <property type="entry name" value="GAF-like_dom_sf"/>
</dbReference>
<dbReference type="EMBL" id="FLUQ01000001">
    <property type="protein sequence ID" value="SBV94302.1"/>
    <property type="molecule type" value="Genomic_DNA"/>
</dbReference>
<gene>
    <name evidence="2" type="ORF">KL86DPRO_10675</name>
</gene>
<accession>A0A212J4C3</accession>
<reference evidence="2" key="1">
    <citation type="submission" date="2016-04" db="EMBL/GenBank/DDBJ databases">
        <authorList>
            <person name="Evans L.H."/>
            <person name="Alamgir A."/>
            <person name="Owens N."/>
            <person name="Weber N.D."/>
            <person name="Virtaneva K."/>
            <person name="Barbian K."/>
            <person name="Babar A."/>
            <person name="Rosenke K."/>
        </authorList>
    </citation>
    <scope>NUCLEOTIDE SEQUENCE</scope>
    <source>
        <strain evidence="2">86</strain>
    </source>
</reference>
<name>A0A212J4C3_9DELT</name>
<feature type="domain" description="GAF" evidence="1">
    <location>
        <begin position="170"/>
        <end position="320"/>
    </location>
</feature>
<dbReference type="AlphaFoldDB" id="A0A212J4C3"/>
<organism evidence="2">
    <name type="scientific">uncultured delta proteobacterium</name>
    <dbReference type="NCBI Taxonomy" id="34034"/>
    <lineage>
        <taxon>Bacteria</taxon>
        <taxon>Deltaproteobacteria</taxon>
        <taxon>environmental samples</taxon>
    </lineage>
</organism>
<sequence>MHRNVYTHTLGTLCSVLDAYSTVLFLADPPFRGGTVFRLAGKFSLGDFIDPAAVIEPGKGLVGWIAKNNAPLLVPNFDQRKNHLGYYKENEELRIKAFMGCSLPDGQGVLCVDSKRQYSFSDKDQKLLHLFAQLIAEQSANFGKGKTLHTIGEYYSALKEVYTLRRRHSRWADFLREFLGLMVSATGCDYGVFCYNDTAANQYVVEGETAPLVWKPRMQAPAFSVNSGAIGWVCRNGEALFSNAPGGMPESSLFGKGVTTPQFQTVMALPLQMQRKTRGVLCLAKESPLPITEDTQDFVRMASEHLALFLENLYIKCRLRDVSAAATELRSQYEHNRQELEPEE</sequence>
<dbReference type="Pfam" id="PF01590">
    <property type="entry name" value="GAF"/>
    <property type="match status" value="2"/>
</dbReference>
<proteinExistence type="predicted"/>
<dbReference type="InterPro" id="IPR003018">
    <property type="entry name" value="GAF"/>
</dbReference>
<evidence type="ECO:0000259" key="1">
    <source>
        <dbReference type="SMART" id="SM00065"/>
    </source>
</evidence>
<dbReference type="Gene3D" id="3.30.450.40">
    <property type="match status" value="2"/>
</dbReference>
<dbReference type="SUPFAM" id="SSF55781">
    <property type="entry name" value="GAF domain-like"/>
    <property type="match status" value="2"/>
</dbReference>
<dbReference type="SMART" id="SM00065">
    <property type="entry name" value="GAF"/>
    <property type="match status" value="2"/>
</dbReference>
<feature type="domain" description="GAF" evidence="1">
    <location>
        <begin position="1"/>
        <end position="149"/>
    </location>
</feature>
<evidence type="ECO:0000313" key="2">
    <source>
        <dbReference type="EMBL" id="SBV94302.1"/>
    </source>
</evidence>